<comment type="caution">
    <text evidence="2">The sequence shown here is derived from an EMBL/GenBank/DDBJ whole genome shotgun (WGS) entry which is preliminary data.</text>
</comment>
<proteinExistence type="predicted"/>
<accession>A0A4R4VAD8</accession>
<organism evidence="2 3">
    <name type="scientific">Nonomuraea deserti</name>
    <dbReference type="NCBI Taxonomy" id="1848322"/>
    <lineage>
        <taxon>Bacteria</taxon>
        <taxon>Bacillati</taxon>
        <taxon>Actinomycetota</taxon>
        <taxon>Actinomycetes</taxon>
        <taxon>Streptosporangiales</taxon>
        <taxon>Streptosporangiaceae</taxon>
        <taxon>Nonomuraea</taxon>
    </lineage>
</organism>
<protein>
    <submittedName>
        <fullName evidence="2">Uncharacterized protein</fullName>
    </submittedName>
</protein>
<feature type="region of interest" description="Disordered" evidence="1">
    <location>
        <begin position="107"/>
        <end position="158"/>
    </location>
</feature>
<evidence type="ECO:0000313" key="3">
    <source>
        <dbReference type="Proteomes" id="UP000295258"/>
    </source>
</evidence>
<dbReference type="EMBL" id="SMKO01000127">
    <property type="protein sequence ID" value="TDC98864.1"/>
    <property type="molecule type" value="Genomic_DNA"/>
</dbReference>
<dbReference type="RefSeq" id="WP_132600565.1">
    <property type="nucleotide sequence ID" value="NZ_SMKO01000127.1"/>
</dbReference>
<feature type="compositionally biased region" description="Polar residues" evidence="1">
    <location>
        <begin position="143"/>
        <end position="155"/>
    </location>
</feature>
<dbReference type="AlphaFoldDB" id="A0A4R4VAD8"/>
<gene>
    <name evidence="2" type="ORF">E1292_33745</name>
</gene>
<name>A0A4R4VAD8_9ACTN</name>
<dbReference type="Proteomes" id="UP000295258">
    <property type="component" value="Unassembled WGS sequence"/>
</dbReference>
<sequence length="277" mass="29698">MLAEAALWRGDFAEAAELFAMTEELAVKRVGGDDIGRHWCLTGQAEALLRMDGVAAERIGEVLAGARASADRHRTHERELGLRDGPVRQAVQEMRLLTVSARLALRHPAEGRPQGARTAEGPPHSPRSGDAQPQSLPAVDGPSPSTRSGEAQPQSPEAVAGGALVEALRLAEGLPAAQPGMFECWAGLAEVLWELAPWPDRTAVRRLHTHLAGYLSRTPGAAARIGWARALVLAAAGRERAARKAAIEARSAAERLAVPYDCRRAMELARRLAPTRR</sequence>
<evidence type="ECO:0000313" key="2">
    <source>
        <dbReference type="EMBL" id="TDC98864.1"/>
    </source>
</evidence>
<keyword evidence="3" id="KW-1185">Reference proteome</keyword>
<evidence type="ECO:0000256" key="1">
    <source>
        <dbReference type="SAM" id="MobiDB-lite"/>
    </source>
</evidence>
<reference evidence="2 3" key="1">
    <citation type="submission" date="2019-03" db="EMBL/GenBank/DDBJ databases">
        <title>Draft genome sequences of novel Actinobacteria.</title>
        <authorList>
            <person name="Sahin N."/>
            <person name="Ay H."/>
            <person name="Saygin H."/>
        </authorList>
    </citation>
    <scope>NUCLEOTIDE SEQUENCE [LARGE SCALE GENOMIC DNA]</scope>
    <source>
        <strain evidence="2 3">KC310</strain>
    </source>
</reference>